<proteinExistence type="predicted"/>
<dbReference type="PANTHER" id="PTHR24306:SF8">
    <property type="entry name" value="P450, PUTATIVE (EUROFUNG)-RELATED"/>
    <property type="match status" value="1"/>
</dbReference>
<dbReference type="GO" id="GO:0004497">
    <property type="term" value="F:monooxygenase activity"/>
    <property type="evidence" value="ECO:0007669"/>
    <property type="project" value="InterPro"/>
</dbReference>
<keyword evidence="1" id="KW-0479">Metal-binding</keyword>
<organism evidence="2 3">
    <name type="scientific">Bimuria novae-zelandiae CBS 107.79</name>
    <dbReference type="NCBI Taxonomy" id="1447943"/>
    <lineage>
        <taxon>Eukaryota</taxon>
        <taxon>Fungi</taxon>
        <taxon>Dikarya</taxon>
        <taxon>Ascomycota</taxon>
        <taxon>Pezizomycotina</taxon>
        <taxon>Dothideomycetes</taxon>
        <taxon>Pleosporomycetidae</taxon>
        <taxon>Pleosporales</taxon>
        <taxon>Massarineae</taxon>
        <taxon>Didymosphaeriaceae</taxon>
        <taxon>Bimuria</taxon>
    </lineage>
</organism>
<dbReference type="AlphaFoldDB" id="A0A6A5VRV6"/>
<dbReference type="InterPro" id="IPR001128">
    <property type="entry name" value="Cyt_P450"/>
</dbReference>
<dbReference type="Pfam" id="PF00067">
    <property type="entry name" value="p450"/>
    <property type="match status" value="1"/>
</dbReference>
<dbReference type="EMBL" id="ML976657">
    <property type="protein sequence ID" value="KAF1979518.1"/>
    <property type="molecule type" value="Genomic_DNA"/>
</dbReference>
<dbReference type="InterPro" id="IPR002401">
    <property type="entry name" value="Cyt_P450_E_grp-I"/>
</dbReference>
<dbReference type="GO" id="GO:0005506">
    <property type="term" value="F:iron ion binding"/>
    <property type="evidence" value="ECO:0007669"/>
    <property type="project" value="InterPro"/>
</dbReference>
<dbReference type="CDD" id="cd11040">
    <property type="entry name" value="CYP7_CYP8-like"/>
    <property type="match status" value="1"/>
</dbReference>
<reference evidence="2" key="1">
    <citation type="journal article" date="2020" name="Stud. Mycol.">
        <title>101 Dothideomycetes genomes: a test case for predicting lifestyles and emergence of pathogens.</title>
        <authorList>
            <person name="Haridas S."/>
            <person name="Albert R."/>
            <person name="Binder M."/>
            <person name="Bloem J."/>
            <person name="Labutti K."/>
            <person name="Salamov A."/>
            <person name="Andreopoulos B."/>
            <person name="Baker S."/>
            <person name="Barry K."/>
            <person name="Bills G."/>
            <person name="Bluhm B."/>
            <person name="Cannon C."/>
            <person name="Castanera R."/>
            <person name="Culley D."/>
            <person name="Daum C."/>
            <person name="Ezra D."/>
            <person name="Gonzalez J."/>
            <person name="Henrissat B."/>
            <person name="Kuo A."/>
            <person name="Liang C."/>
            <person name="Lipzen A."/>
            <person name="Lutzoni F."/>
            <person name="Magnuson J."/>
            <person name="Mondo S."/>
            <person name="Nolan M."/>
            <person name="Ohm R."/>
            <person name="Pangilinan J."/>
            <person name="Park H.-J."/>
            <person name="Ramirez L."/>
            <person name="Alfaro M."/>
            <person name="Sun H."/>
            <person name="Tritt A."/>
            <person name="Yoshinaga Y."/>
            <person name="Zwiers L.-H."/>
            <person name="Turgeon B."/>
            <person name="Goodwin S."/>
            <person name="Spatafora J."/>
            <person name="Crous P."/>
            <person name="Grigoriev I."/>
        </authorList>
    </citation>
    <scope>NUCLEOTIDE SEQUENCE</scope>
    <source>
        <strain evidence="2">CBS 107.79</strain>
    </source>
</reference>
<dbReference type="Proteomes" id="UP000800036">
    <property type="component" value="Unassembled WGS sequence"/>
</dbReference>
<dbReference type="Gene3D" id="1.10.630.10">
    <property type="entry name" value="Cytochrome P450"/>
    <property type="match status" value="1"/>
</dbReference>
<feature type="binding site" description="axial binding residue" evidence="1">
    <location>
        <position position="483"/>
    </location>
    <ligand>
        <name>heme</name>
        <dbReference type="ChEBI" id="CHEBI:30413"/>
    </ligand>
    <ligandPart>
        <name>Fe</name>
        <dbReference type="ChEBI" id="CHEBI:18248"/>
    </ligandPart>
</feature>
<evidence type="ECO:0000256" key="1">
    <source>
        <dbReference type="PIRSR" id="PIRSR602401-1"/>
    </source>
</evidence>
<dbReference type="OrthoDB" id="3366823at2759"/>
<dbReference type="GO" id="GO:0020037">
    <property type="term" value="F:heme binding"/>
    <property type="evidence" value="ECO:0007669"/>
    <property type="project" value="InterPro"/>
</dbReference>
<dbReference type="SUPFAM" id="SSF48264">
    <property type="entry name" value="Cytochrome P450"/>
    <property type="match status" value="1"/>
</dbReference>
<dbReference type="PRINTS" id="PR00463">
    <property type="entry name" value="EP450I"/>
</dbReference>
<dbReference type="InterPro" id="IPR036396">
    <property type="entry name" value="Cyt_P450_sf"/>
</dbReference>
<protein>
    <submittedName>
        <fullName evidence="2">Putative cytochrome P450</fullName>
    </submittedName>
</protein>
<name>A0A6A5VRV6_9PLEO</name>
<sequence>MALSTWADALQQNPNAKTVLTAFVVVAALAFTYRLLTTSQANSQLPVWAPLEIGLTRHLLPRRGRGYRLLSALRRKDGSLFGLTSKHQMLIDPPQVDRLMAHSASSISSAPVQYTIATRVFGCTHSPAVEEQFYASCEELTAPVGKLFLNDAAATAALGRADIPQQVQSFVSFSSDPEHMKLWERSANLKVTTTADGVQKVEADFQSLVRDFGACIAIPQLYGRDFLERYPQVLSDLWKFDNDLFPLMMIGIPRWAPLKIVKDGVAAQSRIHAGLEGLYRRVGQYQKGQPIDFDADMSDISDVVVSRHNTYEKYGWPIRQQGELELGLLWGQNANTQPVVFWLLTYVYSKPDLLKQLREETSPYLTMSETTPRELVALDIAGVGKGCQLLKACVFETYRLVNDVTSLRHVSRPITHTEGGLKHELAANTFLSALLSLANHDPSVYSDPESFDPTRFLEQSASTGKPAARYGKLKPWGAGAAMCKGRTFAEKEIMSLAVAIMSMWDIAPASSKWELPERVPGTGVQKPVKDIRVVITRRQ</sequence>
<evidence type="ECO:0000313" key="3">
    <source>
        <dbReference type="Proteomes" id="UP000800036"/>
    </source>
</evidence>
<evidence type="ECO:0000313" key="2">
    <source>
        <dbReference type="EMBL" id="KAF1979518.1"/>
    </source>
</evidence>
<comment type="cofactor">
    <cofactor evidence="1">
        <name>heme</name>
        <dbReference type="ChEBI" id="CHEBI:30413"/>
    </cofactor>
</comment>
<accession>A0A6A5VRV6</accession>
<dbReference type="PANTHER" id="PTHR24306">
    <property type="match status" value="1"/>
</dbReference>
<gene>
    <name evidence="2" type="ORF">BU23DRAFT_496193</name>
</gene>
<dbReference type="GO" id="GO:0016705">
    <property type="term" value="F:oxidoreductase activity, acting on paired donors, with incorporation or reduction of molecular oxygen"/>
    <property type="evidence" value="ECO:0007669"/>
    <property type="project" value="InterPro"/>
</dbReference>
<keyword evidence="1" id="KW-0408">Iron</keyword>
<keyword evidence="1" id="KW-0349">Heme</keyword>
<keyword evidence="3" id="KW-1185">Reference proteome</keyword>